<reference evidence="2" key="1">
    <citation type="submission" date="2022-12" db="EMBL/GenBank/DDBJ databases">
        <title>Chromosome-level genome assembly of the bean flower thrips Megalurothrips usitatus.</title>
        <authorList>
            <person name="Ma L."/>
            <person name="Liu Q."/>
            <person name="Li H."/>
            <person name="Cai W."/>
        </authorList>
    </citation>
    <scope>NUCLEOTIDE SEQUENCE</scope>
    <source>
        <strain evidence="2">Cailab_2022a</strain>
    </source>
</reference>
<feature type="domain" description="COMM" evidence="1">
    <location>
        <begin position="126"/>
        <end position="199"/>
    </location>
</feature>
<protein>
    <recommendedName>
        <fullName evidence="1">COMM domain-containing protein</fullName>
    </recommendedName>
</protein>
<dbReference type="Pfam" id="PF07258">
    <property type="entry name" value="COMM_domain"/>
    <property type="match status" value="1"/>
</dbReference>
<gene>
    <name evidence="2" type="ORF">ONE63_004637</name>
</gene>
<keyword evidence="3" id="KW-1185">Reference proteome</keyword>
<dbReference type="PROSITE" id="PS51269">
    <property type="entry name" value="COMM"/>
    <property type="match status" value="1"/>
</dbReference>
<evidence type="ECO:0000259" key="1">
    <source>
        <dbReference type="PROSITE" id="PS51269"/>
    </source>
</evidence>
<dbReference type="InterPro" id="IPR017920">
    <property type="entry name" value="COMM"/>
</dbReference>
<name>A0AAV7X0C3_9NEOP</name>
<dbReference type="InterPro" id="IPR055184">
    <property type="entry name" value="COMMD8_HN"/>
</dbReference>
<dbReference type="AlphaFoldDB" id="A0AAV7X0C3"/>
<organism evidence="2 3">
    <name type="scientific">Megalurothrips usitatus</name>
    <name type="common">bean blossom thrips</name>
    <dbReference type="NCBI Taxonomy" id="439358"/>
    <lineage>
        <taxon>Eukaryota</taxon>
        <taxon>Metazoa</taxon>
        <taxon>Ecdysozoa</taxon>
        <taxon>Arthropoda</taxon>
        <taxon>Hexapoda</taxon>
        <taxon>Insecta</taxon>
        <taxon>Pterygota</taxon>
        <taxon>Neoptera</taxon>
        <taxon>Paraneoptera</taxon>
        <taxon>Thysanoptera</taxon>
        <taxon>Terebrantia</taxon>
        <taxon>Thripoidea</taxon>
        <taxon>Thripidae</taxon>
        <taxon>Megalurothrips</taxon>
    </lineage>
</organism>
<sequence length="199" mass="22298">MTSSFSSSTCHTSKENLPSLLGALNADVLKEFFHRCADKLCGRKGPVYEKFSSSCAWSESQFTQAVSGVEAFLVDCMVHNYDRKKVEDVIPLHESLINAVMNIIVVRGDELQKYLLSLCQSGPAEALRDYDWKVKMVKGSSSLFSLEQTLLELDLTTEKRTSSLWCKTEEHQTGRIRVELTPDNVSALINTLERALDSL</sequence>
<evidence type="ECO:0000313" key="3">
    <source>
        <dbReference type="Proteomes" id="UP001075354"/>
    </source>
</evidence>
<comment type="caution">
    <text evidence="2">The sequence shown here is derived from an EMBL/GenBank/DDBJ whole genome shotgun (WGS) entry which is preliminary data.</text>
</comment>
<dbReference type="EMBL" id="JAPTSV010000016">
    <property type="protein sequence ID" value="KAJ1519340.1"/>
    <property type="molecule type" value="Genomic_DNA"/>
</dbReference>
<proteinExistence type="predicted"/>
<accession>A0AAV7X0C3</accession>
<dbReference type="Pfam" id="PF22838">
    <property type="entry name" value="COMMD8_HN"/>
    <property type="match status" value="1"/>
</dbReference>
<dbReference type="Proteomes" id="UP001075354">
    <property type="component" value="Chromosome 16"/>
</dbReference>
<evidence type="ECO:0000313" key="2">
    <source>
        <dbReference type="EMBL" id="KAJ1519340.1"/>
    </source>
</evidence>